<name>F0WC32_9STRA</name>
<dbReference type="HOGENOM" id="CLU_177338_0_0_1"/>
<reference evidence="1" key="2">
    <citation type="submission" date="2011-02" db="EMBL/GenBank/DDBJ databases">
        <authorList>
            <person name="MacLean D."/>
        </authorList>
    </citation>
    <scope>NUCLEOTIDE SEQUENCE</scope>
</reference>
<protein>
    <submittedName>
        <fullName evidence="1">Uncharacterized protein AlNc14C55G4215</fullName>
    </submittedName>
</protein>
<accession>F0WC32</accession>
<dbReference type="EMBL" id="FR824100">
    <property type="protein sequence ID" value="CCA18744.1"/>
    <property type="molecule type" value="Genomic_DNA"/>
</dbReference>
<proteinExistence type="predicted"/>
<reference evidence="1" key="1">
    <citation type="journal article" date="2011" name="PLoS Biol.">
        <title>Gene gain and loss during evolution of obligate parasitism in the white rust pathogen of Arabidopsis thaliana.</title>
        <authorList>
            <person name="Kemen E."/>
            <person name="Gardiner A."/>
            <person name="Schultz-Larsen T."/>
            <person name="Kemen A.C."/>
            <person name="Balmuth A.L."/>
            <person name="Robert-Seilaniantz A."/>
            <person name="Bailey K."/>
            <person name="Holub E."/>
            <person name="Studholme D.J."/>
            <person name="Maclean D."/>
            <person name="Jones J.D."/>
        </authorList>
    </citation>
    <scope>NUCLEOTIDE SEQUENCE</scope>
</reference>
<organism evidence="1">
    <name type="scientific">Albugo laibachii Nc14</name>
    <dbReference type="NCBI Taxonomy" id="890382"/>
    <lineage>
        <taxon>Eukaryota</taxon>
        <taxon>Sar</taxon>
        <taxon>Stramenopiles</taxon>
        <taxon>Oomycota</taxon>
        <taxon>Peronosporomycetes</taxon>
        <taxon>Albuginales</taxon>
        <taxon>Albuginaceae</taxon>
        <taxon>Albugo</taxon>
    </lineage>
</organism>
<gene>
    <name evidence="1" type="primary">AlNc14C55G4215</name>
    <name evidence="1" type="ORF">ALNC14_048870</name>
</gene>
<sequence>MAERYFNKQIDVGWNQNATLRYAMERMLQAFKTNTTPAQEMDHFTCPKDSRKSWIEQLMYLNAEAGASSRDFDYLVLNNIVQYASQEMRIVLMAKVNHQRTDYLQQAEELAHFTQSWES</sequence>
<evidence type="ECO:0000313" key="1">
    <source>
        <dbReference type="EMBL" id="CCA18744.1"/>
    </source>
</evidence>
<dbReference type="AlphaFoldDB" id="F0WC32"/>